<proteinExistence type="predicted"/>
<organism evidence="1 2">
    <name type="scientific">Porites evermanni</name>
    <dbReference type="NCBI Taxonomy" id="104178"/>
    <lineage>
        <taxon>Eukaryota</taxon>
        <taxon>Metazoa</taxon>
        <taxon>Cnidaria</taxon>
        <taxon>Anthozoa</taxon>
        <taxon>Hexacorallia</taxon>
        <taxon>Scleractinia</taxon>
        <taxon>Fungiina</taxon>
        <taxon>Poritidae</taxon>
        <taxon>Porites</taxon>
    </lineage>
</organism>
<sequence>LQYGTLDEVQGALDTDDDVFSPWYFEDKLMSNAIKAGNTGRMKKVLRKALGGEDINLVVLGGSNSAGGYLGGDEKSLDGLYFRVFIDWWNSYIGGITKALMKEIQLAIGASGSYFYSYCYQTFLAAREKIDIIDIVLIEVSVNDHNNIVPLEQLTRQVLTHPSMPAVLFINLVRYKGSVCENLECFGQTKLAGYYNITSLSLRELLCRKEKGEWRAVIKNTTGTDGKHMNIKAHALVVTMMIKHVRSVIKEVISDINKGIGQVLETKDTKLPKILFIKSESEVLRQPLCWTGKTPDASKPIHHPSLKFKIVDNVGFSMCLKLKSKDKPLRPDAFGGWCGEKMFSYLKLSVFVPDLKVKDLPIRSRSVTVMVMNNKRCNATIWLDNDNNTAVYFSETYGFDQFDTVSTRVKPGYHNLTFRNMCEGMFMVSGIFVGPPDFHLRFP</sequence>
<accession>A0ABN8MRF6</accession>
<dbReference type="PANTHER" id="PTHR34407">
    <property type="entry name" value="EXPRESSED PROTEIN"/>
    <property type="match status" value="1"/>
</dbReference>
<name>A0ABN8MRF6_9CNID</name>
<dbReference type="SUPFAM" id="SSF52266">
    <property type="entry name" value="SGNH hydrolase"/>
    <property type="match status" value="1"/>
</dbReference>
<evidence type="ECO:0008006" key="3">
    <source>
        <dbReference type="Google" id="ProtNLM"/>
    </source>
</evidence>
<dbReference type="EMBL" id="CALNXI010000694">
    <property type="protein sequence ID" value="CAH3034247.1"/>
    <property type="molecule type" value="Genomic_DNA"/>
</dbReference>
<evidence type="ECO:0000313" key="2">
    <source>
        <dbReference type="Proteomes" id="UP001159427"/>
    </source>
</evidence>
<protein>
    <recommendedName>
        <fullName evidence="3">SGNH hydrolase-type esterase domain-containing protein</fullName>
    </recommendedName>
</protein>
<reference evidence="1 2" key="1">
    <citation type="submission" date="2022-05" db="EMBL/GenBank/DDBJ databases">
        <authorList>
            <consortium name="Genoscope - CEA"/>
            <person name="William W."/>
        </authorList>
    </citation>
    <scope>NUCLEOTIDE SEQUENCE [LARGE SCALE GENOMIC DNA]</scope>
</reference>
<dbReference type="PANTHER" id="PTHR34407:SF1">
    <property type="entry name" value="SGNH HYDROLASE-TYPE ESTERASE DOMAIN-CONTAINING PROTEIN"/>
    <property type="match status" value="1"/>
</dbReference>
<dbReference type="Proteomes" id="UP001159427">
    <property type="component" value="Unassembled WGS sequence"/>
</dbReference>
<feature type="non-terminal residue" evidence="1">
    <location>
        <position position="1"/>
    </location>
</feature>
<keyword evidence="2" id="KW-1185">Reference proteome</keyword>
<evidence type="ECO:0000313" key="1">
    <source>
        <dbReference type="EMBL" id="CAH3034247.1"/>
    </source>
</evidence>
<comment type="caution">
    <text evidence="1">The sequence shown here is derived from an EMBL/GenBank/DDBJ whole genome shotgun (WGS) entry which is preliminary data.</text>
</comment>
<gene>
    <name evidence="1" type="ORF">PEVE_00039384</name>
</gene>